<evidence type="ECO:0000256" key="4">
    <source>
        <dbReference type="ARBA" id="ARBA00023136"/>
    </source>
</evidence>
<gene>
    <name evidence="6" type="ORF">SAMN02745824_2448</name>
</gene>
<reference evidence="7" key="1">
    <citation type="submission" date="2016-11" db="EMBL/GenBank/DDBJ databases">
        <authorList>
            <person name="Varghese N."/>
            <person name="Submissions S."/>
        </authorList>
    </citation>
    <scope>NUCLEOTIDE SEQUENCE [LARGE SCALE GENOMIC DNA]</scope>
    <source>
        <strain evidence="7">DSM 22363</strain>
    </source>
</reference>
<dbReference type="STRING" id="1123272.SAMN02745824_2448"/>
<dbReference type="EMBL" id="FSQW01000002">
    <property type="protein sequence ID" value="SIN96209.1"/>
    <property type="molecule type" value="Genomic_DNA"/>
</dbReference>
<dbReference type="InterPro" id="IPR023352">
    <property type="entry name" value="MAPEG-like_dom_sf"/>
</dbReference>
<evidence type="ECO:0000313" key="7">
    <source>
        <dbReference type="Proteomes" id="UP000185192"/>
    </source>
</evidence>
<accession>A0A1N6FLP8</accession>
<dbReference type="Pfam" id="PF01124">
    <property type="entry name" value="MAPEG"/>
    <property type="match status" value="1"/>
</dbReference>
<comment type="subcellular location">
    <subcellularLocation>
        <location evidence="1">Membrane</location>
    </subcellularLocation>
</comment>
<sequence length="142" mass="15632">MSTAILAPAALLVIWSLVMLFWMAGTRLPAAKKMGIDITEKPGGRGPDIDPAMPDKVAWKSHNYTHLMEQPTLFYATVVILALAGAGQGLNLWLAWAYVVLRIAHSIWQATVNLVNVRFLLFLASTICLMMMAINAFFTTIV</sequence>
<dbReference type="InterPro" id="IPR001129">
    <property type="entry name" value="Membr-assoc_MAPEG"/>
</dbReference>
<keyword evidence="7" id="KW-1185">Reference proteome</keyword>
<keyword evidence="2 5" id="KW-0812">Transmembrane</keyword>
<dbReference type="AlphaFoldDB" id="A0A1N6FLP8"/>
<keyword evidence="3 5" id="KW-1133">Transmembrane helix</keyword>
<dbReference type="Proteomes" id="UP000185192">
    <property type="component" value="Unassembled WGS sequence"/>
</dbReference>
<evidence type="ECO:0000256" key="1">
    <source>
        <dbReference type="ARBA" id="ARBA00004370"/>
    </source>
</evidence>
<organism evidence="6 7">
    <name type="scientific">Parasphingorhabdus marina DSM 22363</name>
    <dbReference type="NCBI Taxonomy" id="1123272"/>
    <lineage>
        <taxon>Bacteria</taxon>
        <taxon>Pseudomonadati</taxon>
        <taxon>Pseudomonadota</taxon>
        <taxon>Alphaproteobacteria</taxon>
        <taxon>Sphingomonadales</taxon>
        <taxon>Sphingomonadaceae</taxon>
        <taxon>Parasphingorhabdus</taxon>
    </lineage>
</organism>
<dbReference type="GO" id="GO:0016020">
    <property type="term" value="C:membrane"/>
    <property type="evidence" value="ECO:0007669"/>
    <property type="project" value="UniProtKB-SubCell"/>
</dbReference>
<proteinExistence type="predicted"/>
<protein>
    <submittedName>
        <fullName evidence="6">MAPEG family protein</fullName>
    </submittedName>
</protein>
<name>A0A1N6FLP8_9SPHN</name>
<dbReference type="RefSeq" id="WP_074205477.1">
    <property type="nucleotide sequence ID" value="NZ_FSQW01000002.1"/>
</dbReference>
<evidence type="ECO:0000256" key="3">
    <source>
        <dbReference type="ARBA" id="ARBA00022989"/>
    </source>
</evidence>
<evidence type="ECO:0000313" key="6">
    <source>
        <dbReference type="EMBL" id="SIN96209.1"/>
    </source>
</evidence>
<evidence type="ECO:0000256" key="2">
    <source>
        <dbReference type="ARBA" id="ARBA00022692"/>
    </source>
</evidence>
<keyword evidence="4 5" id="KW-0472">Membrane</keyword>
<dbReference type="OrthoDB" id="5516290at2"/>
<feature type="transmembrane region" description="Helical" evidence="5">
    <location>
        <begin position="6"/>
        <end position="24"/>
    </location>
</feature>
<dbReference type="SUPFAM" id="SSF161084">
    <property type="entry name" value="MAPEG domain-like"/>
    <property type="match status" value="1"/>
</dbReference>
<feature type="transmembrane region" description="Helical" evidence="5">
    <location>
        <begin position="73"/>
        <end position="99"/>
    </location>
</feature>
<feature type="transmembrane region" description="Helical" evidence="5">
    <location>
        <begin position="119"/>
        <end position="138"/>
    </location>
</feature>
<dbReference type="Gene3D" id="1.20.120.550">
    <property type="entry name" value="Membrane associated eicosanoid/glutathione metabolism-like domain"/>
    <property type="match status" value="1"/>
</dbReference>
<evidence type="ECO:0000256" key="5">
    <source>
        <dbReference type="SAM" id="Phobius"/>
    </source>
</evidence>